<keyword evidence="3" id="KW-1185">Reference proteome</keyword>
<dbReference type="EMBL" id="QFFI01000011">
    <property type="protein sequence ID" value="PWG63415.1"/>
    <property type="molecule type" value="Genomic_DNA"/>
</dbReference>
<comment type="caution">
    <text evidence="2">The sequence shown here is derived from an EMBL/GenBank/DDBJ whole genome shotgun (WGS) entry which is preliminary data.</text>
</comment>
<gene>
    <name evidence="2" type="ORF">DEM34_08895</name>
</gene>
<dbReference type="AlphaFoldDB" id="A0A2U2N2F8"/>
<reference evidence="2 3" key="1">
    <citation type="submission" date="2018-05" db="EMBL/GenBank/DDBJ databases">
        <title>Spiribacter halobius sp. nov., a moderately halophilic bacterium isolated from marine solar saltern.</title>
        <authorList>
            <person name="Zheng W.-S."/>
            <person name="Lu D.-C."/>
            <person name="Du Z.-J."/>
        </authorList>
    </citation>
    <scope>NUCLEOTIDE SEQUENCE [LARGE SCALE GENOMIC DNA]</scope>
    <source>
        <strain evidence="2 3">E85</strain>
    </source>
</reference>
<keyword evidence="1" id="KW-0812">Transmembrane</keyword>
<organism evidence="2 3">
    <name type="scientific">Sediminicurvatus halobius</name>
    <dbReference type="NCBI Taxonomy" id="2182432"/>
    <lineage>
        <taxon>Bacteria</taxon>
        <taxon>Pseudomonadati</taxon>
        <taxon>Pseudomonadota</taxon>
        <taxon>Gammaproteobacteria</taxon>
        <taxon>Chromatiales</taxon>
        <taxon>Ectothiorhodospiraceae</taxon>
        <taxon>Sediminicurvatus</taxon>
    </lineage>
</organism>
<feature type="transmembrane region" description="Helical" evidence="1">
    <location>
        <begin position="41"/>
        <end position="57"/>
    </location>
</feature>
<sequence length="60" mass="6730">MDVSLWVVLLPVLAFFVLQLSGTLSRYAGRRGGRRLSRRQALVLFVLGTAAMIWISVRVL</sequence>
<dbReference type="RefSeq" id="WP_146205201.1">
    <property type="nucleotide sequence ID" value="NZ_CP086615.1"/>
</dbReference>
<evidence type="ECO:0000313" key="3">
    <source>
        <dbReference type="Proteomes" id="UP000245474"/>
    </source>
</evidence>
<evidence type="ECO:0000256" key="1">
    <source>
        <dbReference type="SAM" id="Phobius"/>
    </source>
</evidence>
<feature type="transmembrane region" description="Helical" evidence="1">
    <location>
        <begin position="6"/>
        <end position="29"/>
    </location>
</feature>
<proteinExistence type="predicted"/>
<keyword evidence="1" id="KW-1133">Transmembrane helix</keyword>
<accession>A0A2U2N2F8</accession>
<dbReference type="Proteomes" id="UP000245474">
    <property type="component" value="Unassembled WGS sequence"/>
</dbReference>
<name>A0A2U2N2F8_9GAMM</name>
<evidence type="ECO:0000313" key="2">
    <source>
        <dbReference type="EMBL" id="PWG63415.1"/>
    </source>
</evidence>
<keyword evidence="1" id="KW-0472">Membrane</keyword>
<protein>
    <submittedName>
        <fullName evidence="2">Uncharacterized protein</fullName>
    </submittedName>
</protein>